<gene>
    <name evidence="2" type="ORF">AM380_01030</name>
    <name evidence="1" type="ORF">AM380_15435</name>
</gene>
<sequence>MTAEIAVYNKTAVALAADSAVTISGGNMYKINNGAEKLFSLSKHHPVGIMVYGAGDLCGVPWEIIIKAYRKELGDKCFDDIIDYSSDFFEFLRRSSHIISDEMRKEHLGLSFYSVFLSLMEHIKKDIVQPILQDNGSVDNVDTCEFIKRSCEKCLERFDDSEFFSSFDESVVAEAVNCAAPYADELFTEHLATDDTEKFRSEIVDLLSKIFAFSICKISPFGRNTGIVIAGYGDSQYFPSILAFDVYGFLGDRIILHHNEGKSSYNGESGVTAYAQEEEVQAFMQGISSELDGYIKGNIDSISDVATQRIQDEILSKISLGDDENALLLDGIRNTLDGCVLGCVHNINKVIHENYILKVVEMIEFLPKSDLGYMAESLVNLTAFKRKVSNDSETVGGPIDVAIISKGDGFVWIKRKHYFDKDLNHDYFCRR</sequence>
<proteinExistence type="predicted"/>
<dbReference type="RefSeq" id="WP_108656909.1">
    <property type="nucleotide sequence ID" value="NZ_CP028956.1"/>
</dbReference>
<name>A0AAU8ZQ80_MORMO</name>
<dbReference type="Proteomes" id="UP000244682">
    <property type="component" value="Chromosome"/>
</dbReference>
<evidence type="ECO:0000313" key="2">
    <source>
        <dbReference type="EMBL" id="AWC95879.1"/>
    </source>
</evidence>
<dbReference type="AlphaFoldDB" id="A0AAU8ZQ80"/>
<organism evidence="1 3">
    <name type="scientific">Morganella morganii</name>
    <name type="common">Proteus morganii</name>
    <dbReference type="NCBI Taxonomy" id="582"/>
    <lineage>
        <taxon>Bacteria</taxon>
        <taxon>Pseudomonadati</taxon>
        <taxon>Pseudomonadota</taxon>
        <taxon>Gammaproteobacteria</taxon>
        <taxon>Enterobacterales</taxon>
        <taxon>Morganellaceae</taxon>
        <taxon>Morganella</taxon>
    </lineage>
</organism>
<protein>
    <submittedName>
        <fullName evidence="1">Uncharacterized protein</fullName>
    </submittedName>
</protein>
<dbReference type="EMBL" id="CP028956">
    <property type="protein sequence ID" value="AWC94934.1"/>
    <property type="molecule type" value="Genomic_DNA"/>
</dbReference>
<dbReference type="EMBL" id="CP028956">
    <property type="protein sequence ID" value="AWC95879.1"/>
    <property type="molecule type" value="Genomic_DNA"/>
</dbReference>
<evidence type="ECO:0000313" key="3">
    <source>
        <dbReference type="Proteomes" id="UP000244682"/>
    </source>
</evidence>
<reference evidence="1 3" key="1">
    <citation type="submission" date="2018-04" db="EMBL/GenBank/DDBJ databases">
        <title>Whole genome sequencing of Morganella morganii AR_0133.</title>
        <authorList>
            <person name="Conlan S."/>
            <person name="Thomas P.J."/>
            <person name="Mullikin J."/>
            <person name="Frank K.M."/>
            <person name="Segre J.A."/>
        </authorList>
    </citation>
    <scope>NUCLEOTIDE SEQUENCE [LARGE SCALE GENOMIC DNA]</scope>
    <source>
        <strain evidence="1 3">AR_0133</strain>
    </source>
</reference>
<accession>A0AAU8ZQ80</accession>
<evidence type="ECO:0000313" key="1">
    <source>
        <dbReference type="EMBL" id="AWC94934.1"/>
    </source>
</evidence>